<dbReference type="InterPro" id="IPR029062">
    <property type="entry name" value="Class_I_gatase-like"/>
</dbReference>
<dbReference type="STRING" id="2015173.A0A026WG72"/>
<protein>
    <recommendedName>
        <fullName evidence="16">folate gamma-glutamyl hydrolase</fullName>
        <ecNumber evidence="16">3.4.19.9</ecNumber>
    </recommendedName>
</protein>
<dbReference type="FunFam" id="3.40.50.880:FF:000024">
    <property type="entry name" value="Folate gamma-glutamyl hydrolase"/>
    <property type="match status" value="1"/>
</dbReference>
<evidence type="ECO:0000256" key="14">
    <source>
        <dbReference type="ARBA" id="ARBA00045071"/>
    </source>
</evidence>
<keyword evidence="7 18" id="KW-0808">Transferase</keyword>
<comment type="catalytic activity">
    <reaction evidence="16">
        <text>(6S)-5,6,7,8-tetrahydrofolyl-(gamma-L-Glu)(n) + (n-1) H2O = (6S)-5,6,7,8-tetrahydrofolate + (n-1) L-glutamate</text>
        <dbReference type="Rhea" id="RHEA:56784"/>
        <dbReference type="Rhea" id="RHEA-COMP:14738"/>
        <dbReference type="ChEBI" id="CHEBI:15377"/>
        <dbReference type="ChEBI" id="CHEBI:29985"/>
        <dbReference type="ChEBI" id="CHEBI:57453"/>
        <dbReference type="ChEBI" id="CHEBI:141005"/>
        <dbReference type="EC" id="3.4.19.9"/>
    </reaction>
</comment>
<reference evidence="18 19" key="1">
    <citation type="journal article" date="2014" name="Curr. Biol.">
        <title>The genome of the clonal raider ant Cerapachys biroi.</title>
        <authorList>
            <person name="Oxley P.R."/>
            <person name="Ji L."/>
            <person name="Fetter-Pruneda I."/>
            <person name="McKenzie S.K."/>
            <person name="Li C."/>
            <person name="Hu H."/>
            <person name="Zhang G."/>
            <person name="Kronauer D.J."/>
        </authorList>
    </citation>
    <scope>NUCLEOTIDE SEQUENCE [LARGE SCALE GENOMIC DNA]</scope>
</reference>
<dbReference type="Gene3D" id="3.40.50.880">
    <property type="match status" value="1"/>
</dbReference>
<comment type="subcellular location">
    <subcellularLocation>
        <location evidence="2">Endoplasmic reticulum membrane</location>
        <topology evidence="2">Single-pass membrane protein</topology>
    </subcellularLocation>
    <subcellularLocation>
        <location evidence="1">Secreted</location>
        <location evidence="1">Extracellular space</location>
    </subcellularLocation>
</comment>
<dbReference type="GO" id="GO:0005576">
    <property type="term" value="C:extracellular region"/>
    <property type="evidence" value="ECO:0007669"/>
    <property type="project" value="UniProtKB-SubCell"/>
</dbReference>
<dbReference type="Pfam" id="PF07722">
    <property type="entry name" value="Peptidase_C26"/>
    <property type="match status" value="1"/>
</dbReference>
<dbReference type="Proteomes" id="UP000053097">
    <property type="component" value="Unassembled WGS sequence"/>
</dbReference>
<evidence type="ECO:0000256" key="12">
    <source>
        <dbReference type="ARBA" id="ARBA00022989"/>
    </source>
</evidence>
<comment type="similarity">
    <text evidence="4">Belongs to the peptidase C26 family.</text>
</comment>
<evidence type="ECO:0000259" key="17">
    <source>
        <dbReference type="Pfam" id="PF00534"/>
    </source>
</evidence>
<dbReference type="SUPFAM" id="SSF52317">
    <property type="entry name" value="Class I glutamine amidotransferase-like"/>
    <property type="match status" value="1"/>
</dbReference>
<evidence type="ECO:0000256" key="4">
    <source>
        <dbReference type="ARBA" id="ARBA00011083"/>
    </source>
</evidence>
<dbReference type="GO" id="GO:0005789">
    <property type="term" value="C:endoplasmic reticulum membrane"/>
    <property type="evidence" value="ECO:0007669"/>
    <property type="project" value="UniProtKB-SubCell"/>
</dbReference>
<keyword evidence="6 18" id="KW-0328">Glycosyltransferase</keyword>
<feature type="active site" description="Nucleophile" evidence="15 16">
    <location>
        <position position="484"/>
    </location>
</feature>
<keyword evidence="10 16" id="KW-0378">Hydrolase</keyword>
<evidence type="ECO:0000256" key="9">
    <source>
        <dbReference type="ARBA" id="ARBA00022729"/>
    </source>
</evidence>
<evidence type="ECO:0000256" key="8">
    <source>
        <dbReference type="ARBA" id="ARBA00022692"/>
    </source>
</evidence>
<evidence type="ECO:0000256" key="7">
    <source>
        <dbReference type="ARBA" id="ARBA00022679"/>
    </source>
</evidence>
<dbReference type="InterPro" id="IPR001296">
    <property type="entry name" value="Glyco_trans_1"/>
</dbReference>
<evidence type="ECO:0000256" key="13">
    <source>
        <dbReference type="ARBA" id="ARBA00023136"/>
    </source>
</evidence>
<keyword evidence="5" id="KW-0964">Secreted</keyword>
<evidence type="ECO:0000313" key="19">
    <source>
        <dbReference type="Proteomes" id="UP000053097"/>
    </source>
</evidence>
<keyword evidence="8" id="KW-0812">Transmembrane</keyword>
<comment type="catalytic activity">
    <reaction evidence="14">
        <text>an N,N'-diacetylchitobiosyl-diphospho-di-trans,poly-cis-dolichol + GDP-alpha-D-mannose = a beta-D-Man-(1-&gt;4)-beta-D-GlcNAc-(1-&gt;4)-alpha-D-GlcNAc-diphospho-di-trans,poly-cis-dolichol + GDP + H(+)</text>
        <dbReference type="Rhea" id="RHEA:13865"/>
        <dbReference type="Rhea" id="RHEA-COMP:19510"/>
        <dbReference type="Rhea" id="RHEA-COMP:19511"/>
        <dbReference type="ChEBI" id="CHEBI:15378"/>
        <dbReference type="ChEBI" id="CHEBI:57269"/>
        <dbReference type="ChEBI" id="CHEBI:57527"/>
        <dbReference type="ChEBI" id="CHEBI:58189"/>
        <dbReference type="ChEBI" id="CHEBI:58472"/>
        <dbReference type="EC" id="2.4.1.142"/>
    </reaction>
    <physiologicalReaction direction="left-to-right" evidence="14">
        <dbReference type="Rhea" id="RHEA:13866"/>
    </physiologicalReaction>
</comment>
<evidence type="ECO:0000256" key="1">
    <source>
        <dbReference type="ARBA" id="ARBA00004239"/>
    </source>
</evidence>
<evidence type="ECO:0000256" key="5">
    <source>
        <dbReference type="ARBA" id="ARBA00022525"/>
    </source>
</evidence>
<organism evidence="18 19">
    <name type="scientific">Ooceraea biroi</name>
    <name type="common">Clonal raider ant</name>
    <name type="synonym">Cerapachys biroi</name>
    <dbReference type="NCBI Taxonomy" id="2015173"/>
    <lineage>
        <taxon>Eukaryota</taxon>
        <taxon>Metazoa</taxon>
        <taxon>Ecdysozoa</taxon>
        <taxon>Arthropoda</taxon>
        <taxon>Hexapoda</taxon>
        <taxon>Insecta</taxon>
        <taxon>Pterygota</taxon>
        <taxon>Neoptera</taxon>
        <taxon>Endopterygota</taxon>
        <taxon>Hymenoptera</taxon>
        <taxon>Apocrita</taxon>
        <taxon>Aculeata</taxon>
        <taxon>Formicoidea</taxon>
        <taxon>Formicidae</taxon>
        <taxon>Dorylinae</taxon>
        <taxon>Ooceraea</taxon>
    </lineage>
</organism>
<dbReference type="AlphaFoldDB" id="A0A026WG72"/>
<evidence type="ECO:0000256" key="3">
    <source>
        <dbReference type="ARBA" id="ARBA00004922"/>
    </source>
</evidence>
<dbReference type="GO" id="GO:0004578">
    <property type="term" value="F:chitobiosyldiphosphodolichol beta-mannosyltransferase activity"/>
    <property type="evidence" value="ECO:0007669"/>
    <property type="project" value="UniProtKB-EC"/>
</dbReference>
<dbReference type="Pfam" id="PF00534">
    <property type="entry name" value="Glycos_transf_1"/>
    <property type="match status" value="1"/>
</dbReference>
<keyword evidence="11" id="KW-0256">Endoplasmic reticulum</keyword>
<accession>A0A026WG72</accession>
<dbReference type="PROSITE" id="PS51275">
    <property type="entry name" value="PEPTIDASE_C26_GGH"/>
    <property type="match status" value="1"/>
</dbReference>
<proteinExistence type="inferred from homology"/>
<dbReference type="Gene3D" id="3.40.50.2000">
    <property type="entry name" value="Glycogen Phosphorylase B"/>
    <property type="match status" value="1"/>
</dbReference>
<comment type="pathway">
    <text evidence="3">Protein modification; protein glycosylation.</text>
</comment>
<dbReference type="InterPro" id="IPR026051">
    <property type="entry name" value="ALG1-like"/>
</dbReference>
<evidence type="ECO:0000313" key="18">
    <source>
        <dbReference type="EMBL" id="EZA55062.1"/>
    </source>
</evidence>
<keyword evidence="12" id="KW-1133">Transmembrane helix</keyword>
<dbReference type="InterPro" id="IPR015527">
    <property type="entry name" value="Pept_C26_g-glut_hydrolase"/>
</dbReference>
<keyword evidence="19" id="KW-1185">Reference proteome</keyword>
<dbReference type="PANTHER" id="PTHR13036">
    <property type="entry name" value="BETA1,4 MANNOSYLTRANSFERASE"/>
    <property type="match status" value="1"/>
</dbReference>
<dbReference type="OMA" id="ARISQYF"/>
<dbReference type="OrthoDB" id="64220at2759"/>
<gene>
    <name evidence="18" type="ORF">X777_04528</name>
</gene>
<dbReference type="SUPFAM" id="SSF53756">
    <property type="entry name" value="UDP-Glycosyltransferase/glycogen phosphorylase"/>
    <property type="match status" value="1"/>
</dbReference>
<feature type="domain" description="Glycosyl transferase family 1" evidence="17">
    <location>
        <begin position="237"/>
        <end position="361"/>
    </location>
</feature>
<keyword evidence="13" id="KW-0472">Membrane</keyword>
<name>A0A026WG72_OOCBI</name>
<dbReference type="PANTHER" id="PTHR13036:SF0">
    <property type="entry name" value="CHITOBIOSYLDIPHOSPHODOLICHOL BETA-MANNOSYLTRANSFERASE"/>
    <property type="match status" value="1"/>
</dbReference>
<evidence type="ECO:0000256" key="6">
    <source>
        <dbReference type="ARBA" id="ARBA00022676"/>
    </source>
</evidence>
<keyword evidence="9" id="KW-0732">Signal</keyword>
<evidence type="ECO:0000256" key="11">
    <source>
        <dbReference type="ARBA" id="ARBA00022824"/>
    </source>
</evidence>
<feature type="active site" evidence="16">
    <location>
        <position position="597"/>
    </location>
</feature>
<evidence type="ECO:0000256" key="2">
    <source>
        <dbReference type="ARBA" id="ARBA00004389"/>
    </source>
</evidence>
<sequence>MQYHAISFARVGFTVDVVGYPGSSPMKEVVESPRIQVHYLRPPPELRNRLPLFLRYVVKVIWQTVDLLWSLLFKRIPNTLIIQNPPAIPTIPVCWFYCVLMETQFIIDWHNYAYSLMSLGEDHILFKLAKHIEITFGRRATNNFCVTRAMKNDLIRWHIYSKVIHDEPADDFRPISLKEKNEFLCKLAEKYALSISDSLRRSGFIVSSTSWTKDEDFLLLFNALQEYENACDNEELNLPDLICVITGKGPLRDFYMAIVASKKWKHVQVRTLWLENEDYPKILATADLGICLHTSSSGLDLPMKIVNMFGCGLPVCAYNFYCLSELVRHNENGLVFASENELAQQLKMWFHDFPNNDAQQQLREKFQKNMFTSLVQRNAWCNGILTQEIDYNLNKKYPDQYHSYIAASYVKFVEGAGARPVPIWIGANDSYYEDILSKINGVLWPGGATYFYPNEGYADAGAAIYRIAKTINKRGEHFPILGICLGFELLTYVAANRVEHRSNCSSQNQPLPLEFKPDFRKSNLFKNAPWDVVEILQEENVTANYHRYCVTEEASDLHRVNLSDKFRVMSLNRDTKGLEFISTLEHKNYPFYGIQFHPEKNLYEWVTGKNIPHGRNAARISQYFANFFVNEARKNLRRFASKQEEERSLIYNYPITYTALQNSTYLQCYMFKKSDRNGLTMDNAV</sequence>
<dbReference type="GO" id="GO:0034722">
    <property type="term" value="F:gamma-glutamyl-peptidase activity"/>
    <property type="evidence" value="ECO:0007669"/>
    <property type="project" value="UniProtKB-UniRule"/>
</dbReference>
<feature type="active site" description="Proton donor" evidence="15">
    <location>
        <position position="597"/>
    </location>
</feature>
<dbReference type="EC" id="3.4.19.9" evidence="16"/>
<evidence type="ECO:0000256" key="16">
    <source>
        <dbReference type="PROSITE-ProRule" id="PRU00607"/>
    </source>
</evidence>
<dbReference type="EMBL" id="KK107231">
    <property type="protein sequence ID" value="EZA55062.1"/>
    <property type="molecule type" value="Genomic_DNA"/>
</dbReference>
<evidence type="ECO:0000256" key="15">
    <source>
        <dbReference type="PIRSR" id="PIRSR615527-1"/>
    </source>
</evidence>
<dbReference type="PROSITE" id="PS51273">
    <property type="entry name" value="GATASE_TYPE_1"/>
    <property type="match status" value="1"/>
</dbReference>
<dbReference type="InterPro" id="IPR011697">
    <property type="entry name" value="Peptidase_C26"/>
</dbReference>
<evidence type="ECO:0000256" key="10">
    <source>
        <dbReference type="ARBA" id="ARBA00022801"/>
    </source>
</evidence>